<dbReference type="PANTHER" id="PTHR33375:SF1">
    <property type="entry name" value="CHROMOSOME-PARTITIONING PROTEIN PARB-RELATED"/>
    <property type="match status" value="1"/>
</dbReference>
<evidence type="ECO:0000313" key="4">
    <source>
        <dbReference type="Proteomes" id="UP000812844"/>
    </source>
</evidence>
<protein>
    <submittedName>
        <fullName evidence="3">ParB/RepB/Spo0J family partition protein</fullName>
    </submittedName>
</protein>
<name>A0ABS6W8B7_9BIFI</name>
<comment type="caution">
    <text evidence="3">The sequence shown here is derived from an EMBL/GenBank/DDBJ whole genome shotgun (WGS) entry which is preliminary data.</text>
</comment>
<dbReference type="EMBL" id="JAHBBD010000001">
    <property type="protein sequence ID" value="MBW3081991.1"/>
    <property type="molecule type" value="Genomic_DNA"/>
</dbReference>
<comment type="similarity">
    <text evidence="1">Belongs to the ParB family.</text>
</comment>
<feature type="domain" description="ParB-like N-terminal" evidence="2">
    <location>
        <begin position="10"/>
        <end position="97"/>
    </location>
</feature>
<reference evidence="3 4" key="1">
    <citation type="submission" date="2021-05" db="EMBL/GenBank/DDBJ databases">
        <title>Phylogenetic classification of ten novel species belonging to the genus Bifidobacterium comprising B. colchicus sp. nov., B. abeli sp. nov., B. bicoloris sp. nov., B. guerezis sp. nov., B. rosaliae sp. nov., B. santillanensis sp. nov., B. argentati sp. nov., B. amazzoni sp. nov., B. pluviali sp. nov., and B. pinnaculum sp. nov.</title>
        <authorList>
            <person name="Lugli G.A."/>
            <person name="Ruiz Garcia L."/>
            <person name="Margolles A."/>
            <person name="Ventura M."/>
        </authorList>
    </citation>
    <scope>NUCLEOTIDE SEQUENCE [LARGE SCALE GENOMIC DNA]</scope>
    <source>
        <strain evidence="3 4">6T3</strain>
    </source>
</reference>
<keyword evidence="4" id="KW-1185">Reference proteome</keyword>
<dbReference type="Pfam" id="PF02195">
    <property type="entry name" value="ParB_N"/>
    <property type="match status" value="1"/>
</dbReference>
<dbReference type="InterPro" id="IPR004437">
    <property type="entry name" value="ParB/RepB/Spo0J"/>
</dbReference>
<dbReference type="PANTHER" id="PTHR33375">
    <property type="entry name" value="CHROMOSOME-PARTITIONING PROTEIN PARB-RELATED"/>
    <property type="match status" value="1"/>
</dbReference>
<sequence>MSTYTTREVRMIPVDLIDPHPDNPRKHIGDLTDLAASIKTNGLLSPLSVVHHGTRYRVIAGHRRLAALKQAGLTQAPAFILDLTPLQQLEAMITENTQREQLTVLEEADAIQGMLQLGATIQQTADQLGRSQTYIRERRRIARIGDRVRESRADFAQLSFTELQAIAEFDGDLEAQEELAGAAGGNEFAWRLDRCRDRRERRKWVSEARDAVGGLGLESLPVDVERYWMSPDGYEIARSFSGVEDSFRDQWRDYALDHDTDGLFVHVFDDGVVVAYRAAESDAPDEGYRERTRREQLERRARERPFRELDERSRRLREQWIGRTVFQLNLDTLTDLVVDLTGLLLIGAHPSPSLCQGLGCDQRDLCIQSYNRMRSTNPLPDTDKDPKDNVWHLDTDRNLDELANRTTESLPELACLMCAAIEARITWTDWTKPTPLMRDYYHALTAAGYPTSDQEQRALADKEETR</sequence>
<gene>
    <name evidence="3" type="ORF">KIH73_01100</name>
</gene>
<proteinExistence type="inferred from homology"/>
<evidence type="ECO:0000256" key="1">
    <source>
        <dbReference type="ARBA" id="ARBA00006295"/>
    </source>
</evidence>
<evidence type="ECO:0000259" key="2">
    <source>
        <dbReference type="SMART" id="SM00470"/>
    </source>
</evidence>
<accession>A0ABS6W8B7</accession>
<dbReference type="Proteomes" id="UP000812844">
    <property type="component" value="Unassembled WGS sequence"/>
</dbReference>
<dbReference type="SMART" id="SM00470">
    <property type="entry name" value="ParB"/>
    <property type="match status" value="1"/>
</dbReference>
<dbReference type="InterPro" id="IPR050336">
    <property type="entry name" value="Chromosome_partition/occlusion"/>
</dbReference>
<dbReference type="InterPro" id="IPR003115">
    <property type="entry name" value="ParB_N"/>
</dbReference>
<dbReference type="RefSeq" id="WP_219079666.1">
    <property type="nucleotide sequence ID" value="NZ_JAHBBD010000001.1"/>
</dbReference>
<dbReference type="NCBIfam" id="TIGR00180">
    <property type="entry name" value="parB_part"/>
    <property type="match status" value="1"/>
</dbReference>
<evidence type="ECO:0000313" key="3">
    <source>
        <dbReference type="EMBL" id="MBW3081991.1"/>
    </source>
</evidence>
<organism evidence="3 4">
    <name type="scientific">Bifidobacterium phasiani</name>
    <dbReference type="NCBI Taxonomy" id="2834431"/>
    <lineage>
        <taxon>Bacteria</taxon>
        <taxon>Bacillati</taxon>
        <taxon>Actinomycetota</taxon>
        <taxon>Actinomycetes</taxon>
        <taxon>Bifidobacteriales</taxon>
        <taxon>Bifidobacteriaceae</taxon>
        <taxon>Bifidobacterium</taxon>
    </lineage>
</organism>